<dbReference type="PROSITE" id="PS51292">
    <property type="entry name" value="ZF_RING_CH"/>
    <property type="match status" value="1"/>
</dbReference>
<dbReference type="InParanoid" id="A0A317XGZ7"/>
<dbReference type="Gene3D" id="3.30.40.10">
    <property type="entry name" value="Zinc/RING finger domain, C3HC4 (zinc finger)"/>
    <property type="match status" value="1"/>
</dbReference>
<gene>
    <name evidence="7" type="ORF">BCV70DRAFT_202726</name>
</gene>
<keyword evidence="5" id="KW-0812">Transmembrane</keyword>
<dbReference type="InterPro" id="IPR013083">
    <property type="entry name" value="Znf_RING/FYVE/PHD"/>
</dbReference>
<sequence>MDHEGLAAPERRQELRQDEEEVELILGALPSFMHNAHTVWRDLGYGRPDPVDQEGLRARHVPNAGLENDQQTEAEISGTGHGQQPQPKPPLRSRSPSPATPKDAHGNDRICRVCFCPEDELGEDGLTMGRLIAPCSCDGSMRYVHTSCLDNWRKRSESSEAARICGQCHTRYKFRRSKHAVLFAFLQSSQLLRMLVCYFVVLGVTIITGTAALGALHGVRMLGDTRLGFVRDAALRRFEAPETPWNITLSDDKPQAEVTFDVGIDDLQGVYGNRKEVMTKASIDVIVKVWREKLGDPIWFKPAGEPDPSEQEPSSAPPSHSSLGTSSSTENTRSRPIPTADLGRDRAFRNLPDLEDELASITDDGWAKFDTTMPSDPVPTSPVASADTAVHNVQHRTKTLQHPLDITPTLRGKMSQLWSKLFGTTGLEKVNNGTDSVKSPSSGWDRRELVIIYDFMGSHRFAANPAEHFLVRPLPEWLGAVRYVPYAMALMVWDRLHFLGRVWEHLWIAGCRSALQLALILTQSHRELFWILSKLAVSGLIAWIDVRFDAAKPLPPNAIVVGPPRTRSREVAGVVREVLARSADAVFGYAWLNWCGGYSLGVYLGPRDFETTERVELTQLAPVFAPTLTILLDFAFLALGEVSTHAARFRESHTRWWKRADWVKHDTSASEGFRRMISVLLGDESQLKPTRYDRLLALQKSRLLPGRTRPLDMARLPETSTLHTAILLGTLLVTLSGLLVTLHLMWEMTLVHFARQAWRSIVSIAQLLLQSGDSFRHLWRMARSTAHTAYCWARSVVSGRTAAPDSSSSHAHASDQRDHPLLNHQQQQQHQNDAPAPGADAQAAPPEAPAQDPPDLLLGHEVQRFGVFGAILGHFASIYGLVHASTFAIRFMLVYLPFLPFMLVWHLVQEIIRLDAAALEVVDRDEVS</sequence>
<keyword evidence="1" id="KW-0479">Metal-binding</keyword>
<feature type="compositionally biased region" description="Low complexity" evidence="4">
    <location>
        <begin position="311"/>
        <end position="328"/>
    </location>
</feature>
<dbReference type="Pfam" id="PF12906">
    <property type="entry name" value="RINGv"/>
    <property type="match status" value="1"/>
</dbReference>
<feature type="region of interest" description="Disordered" evidence="4">
    <location>
        <begin position="802"/>
        <end position="855"/>
    </location>
</feature>
<proteinExistence type="predicted"/>
<keyword evidence="8" id="KW-1185">Reference proteome</keyword>
<dbReference type="STRING" id="1882483.A0A317XGZ7"/>
<evidence type="ECO:0000256" key="3">
    <source>
        <dbReference type="ARBA" id="ARBA00022833"/>
    </source>
</evidence>
<reference evidence="7 8" key="1">
    <citation type="journal article" date="2018" name="Mol. Biol. Evol.">
        <title>Broad Genomic Sampling Reveals a Smut Pathogenic Ancestry of the Fungal Clade Ustilaginomycotina.</title>
        <authorList>
            <person name="Kijpornyongpan T."/>
            <person name="Mondo S.J."/>
            <person name="Barry K."/>
            <person name="Sandor L."/>
            <person name="Lee J."/>
            <person name="Lipzen A."/>
            <person name="Pangilinan J."/>
            <person name="LaButti K."/>
            <person name="Hainaut M."/>
            <person name="Henrissat B."/>
            <person name="Grigoriev I.V."/>
            <person name="Spatafora J.W."/>
            <person name="Aime M.C."/>
        </authorList>
    </citation>
    <scope>NUCLEOTIDE SEQUENCE [LARGE SCALE GENOMIC DNA]</scope>
    <source>
        <strain evidence="7 8">MCA 3645</strain>
    </source>
</reference>
<feature type="compositionally biased region" description="Low complexity" evidence="4">
    <location>
        <begin position="822"/>
        <end position="845"/>
    </location>
</feature>
<feature type="transmembrane region" description="Helical" evidence="5">
    <location>
        <begin position="725"/>
        <end position="746"/>
    </location>
</feature>
<keyword evidence="3" id="KW-0862">Zinc</keyword>
<dbReference type="CDD" id="cd16495">
    <property type="entry name" value="RING_CH-C4HC3_MARCH"/>
    <property type="match status" value="1"/>
</dbReference>
<name>A0A317XGZ7_9BASI</name>
<dbReference type="EMBL" id="KZ819205">
    <property type="protein sequence ID" value="PWY97549.1"/>
    <property type="molecule type" value="Genomic_DNA"/>
</dbReference>
<dbReference type="OrthoDB" id="264354at2759"/>
<feature type="region of interest" description="Disordered" evidence="4">
    <location>
        <begin position="74"/>
        <end position="105"/>
    </location>
</feature>
<dbReference type="SMART" id="SM00744">
    <property type="entry name" value="RINGv"/>
    <property type="match status" value="1"/>
</dbReference>
<evidence type="ECO:0000259" key="6">
    <source>
        <dbReference type="PROSITE" id="PS51292"/>
    </source>
</evidence>
<feature type="transmembrane region" description="Helical" evidence="5">
    <location>
        <begin position="195"/>
        <end position="216"/>
    </location>
</feature>
<evidence type="ECO:0000256" key="5">
    <source>
        <dbReference type="SAM" id="Phobius"/>
    </source>
</evidence>
<keyword evidence="5" id="KW-0472">Membrane</keyword>
<feature type="region of interest" description="Disordered" evidence="4">
    <location>
        <begin position="370"/>
        <end position="389"/>
    </location>
</feature>
<dbReference type="AlphaFoldDB" id="A0A317XGZ7"/>
<evidence type="ECO:0000256" key="2">
    <source>
        <dbReference type="ARBA" id="ARBA00022771"/>
    </source>
</evidence>
<evidence type="ECO:0000313" key="7">
    <source>
        <dbReference type="EMBL" id="PWY97549.1"/>
    </source>
</evidence>
<feature type="domain" description="RING-CH-type" evidence="6">
    <location>
        <begin position="103"/>
        <end position="175"/>
    </location>
</feature>
<feature type="transmembrane region" description="Helical" evidence="5">
    <location>
        <begin position="865"/>
        <end position="882"/>
    </location>
</feature>
<evidence type="ECO:0000256" key="1">
    <source>
        <dbReference type="ARBA" id="ARBA00022723"/>
    </source>
</evidence>
<dbReference type="PANTHER" id="PTHR46347:SF1">
    <property type="entry name" value="RING_FYVE_PHD ZINC FINGER SUPERFAMILY PROTEIN"/>
    <property type="match status" value="1"/>
</dbReference>
<protein>
    <recommendedName>
        <fullName evidence="6">RING-CH-type domain-containing protein</fullName>
    </recommendedName>
</protein>
<keyword evidence="2" id="KW-0863">Zinc-finger</keyword>
<feature type="region of interest" description="Disordered" evidence="4">
    <location>
        <begin position="300"/>
        <end position="346"/>
    </location>
</feature>
<evidence type="ECO:0000256" key="4">
    <source>
        <dbReference type="SAM" id="MobiDB-lite"/>
    </source>
</evidence>
<keyword evidence="5" id="KW-1133">Transmembrane helix</keyword>
<dbReference type="GO" id="GO:0008270">
    <property type="term" value="F:zinc ion binding"/>
    <property type="evidence" value="ECO:0007669"/>
    <property type="project" value="UniProtKB-KW"/>
</dbReference>
<feature type="transmembrane region" description="Helical" evidence="5">
    <location>
        <begin position="888"/>
        <end position="908"/>
    </location>
</feature>
<dbReference type="PANTHER" id="PTHR46347">
    <property type="entry name" value="RING/FYVE/PHD ZINC FINGER SUPERFAMILY PROTEIN"/>
    <property type="match status" value="1"/>
</dbReference>
<dbReference type="Proteomes" id="UP000246740">
    <property type="component" value="Unassembled WGS sequence"/>
</dbReference>
<organism evidence="7 8">
    <name type="scientific">Testicularia cyperi</name>
    <dbReference type="NCBI Taxonomy" id="1882483"/>
    <lineage>
        <taxon>Eukaryota</taxon>
        <taxon>Fungi</taxon>
        <taxon>Dikarya</taxon>
        <taxon>Basidiomycota</taxon>
        <taxon>Ustilaginomycotina</taxon>
        <taxon>Ustilaginomycetes</taxon>
        <taxon>Ustilaginales</taxon>
        <taxon>Anthracoideaceae</taxon>
        <taxon>Testicularia</taxon>
    </lineage>
</organism>
<accession>A0A317XGZ7</accession>
<dbReference type="InterPro" id="IPR011016">
    <property type="entry name" value="Znf_RING-CH"/>
</dbReference>
<feature type="compositionally biased region" description="Basic and acidic residues" evidence="4">
    <location>
        <begin position="812"/>
        <end position="821"/>
    </location>
</feature>
<dbReference type="SUPFAM" id="SSF57850">
    <property type="entry name" value="RING/U-box"/>
    <property type="match status" value="1"/>
</dbReference>
<evidence type="ECO:0000313" key="8">
    <source>
        <dbReference type="Proteomes" id="UP000246740"/>
    </source>
</evidence>